<proteinExistence type="predicted"/>
<protein>
    <submittedName>
        <fullName evidence="1">Uncharacterized protein</fullName>
    </submittedName>
</protein>
<comment type="caution">
    <text evidence="1">The sequence shown here is derived from an EMBL/GenBank/DDBJ whole genome shotgun (WGS) entry which is preliminary data.</text>
</comment>
<dbReference type="Proteomes" id="UP000615760">
    <property type="component" value="Unassembled WGS sequence"/>
</dbReference>
<dbReference type="EMBL" id="BMJE01000001">
    <property type="protein sequence ID" value="GGB65187.1"/>
    <property type="molecule type" value="Genomic_DNA"/>
</dbReference>
<name>A0ABQ1JCA8_9FLAO</name>
<accession>A0ABQ1JCA8</accession>
<reference evidence="2" key="1">
    <citation type="journal article" date="2019" name="Int. J. Syst. Evol. Microbiol.">
        <title>The Global Catalogue of Microorganisms (GCM) 10K type strain sequencing project: providing services to taxonomists for standard genome sequencing and annotation.</title>
        <authorList>
            <consortium name="The Broad Institute Genomics Platform"/>
            <consortium name="The Broad Institute Genome Sequencing Center for Infectious Disease"/>
            <person name="Wu L."/>
            <person name="Ma J."/>
        </authorList>
    </citation>
    <scope>NUCLEOTIDE SEQUENCE [LARGE SCALE GENOMIC DNA]</scope>
    <source>
        <strain evidence="2">CGMCC 1.15461</strain>
    </source>
</reference>
<evidence type="ECO:0000313" key="2">
    <source>
        <dbReference type="Proteomes" id="UP000615760"/>
    </source>
</evidence>
<sequence>MTKEEAESLIETARPLVGRELTYSNSRYTFVEIGTLVGTGEDGNMTYKINGTIRSITPPPHQKIPLPLQTIVRLINAS</sequence>
<keyword evidence="2" id="KW-1185">Reference proteome</keyword>
<gene>
    <name evidence="1" type="ORF">GCM10007424_01370</name>
</gene>
<organism evidence="1 2">
    <name type="scientific">Flavobacterium suaedae</name>
    <dbReference type="NCBI Taxonomy" id="1767027"/>
    <lineage>
        <taxon>Bacteria</taxon>
        <taxon>Pseudomonadati</taxon>
        <taxon>Bacteroidota</taxon>
        <taxon>Flavobacteriia</taxon>
        <taxon>Flavobacteriales</taxon>
        <taxon>Flavobacteriaceae</taxon>
        <taxon>Flavobacterium</taxon>
    </lineage>
</organism>
<evidence type="ECO:0000313" key="1">
    <source>
        <dbReference type="EMBL" id="GGB65187.1"/>
    </source>
</evidence>
<dbReference type="RefSeq" id="WP_188619302.1">
    <property type="nucleotide sequence ID" value="NZ_BMJE01000001.1"/>
</dbReference>